<name>A0A6M3JJJ6_9ZZZZ</name>
<protein>
    <submittedName>
        <fullName evidence="1">Putative structural protein</fullName>
    </submittedName>
</protein>
<reference evidence="1" key="1">
    <citation type="submission" date="2020-03" db="EMBL/GenBank/DDBJ databases">
        <title>The deep terrestrial virosphere.</title>
        <authorList>
            <person name="Holmfeldt K."/>
            <person name="Nilsson E."/>
            <person name="Simone D."/>
            <person name="Lopez-Fernandez M."/>
            <person name="Wu X."/>
            <person name="de Brujin I."/>
            <person name="Lundin D."/>
            <person name="Andersson A."/>
            <person name="Bertilsson S."/>
            <person name="Dopson M."/>
        </authorList>
    </citation>
    <scope>NUCLEOTIDE SEQUENCE</scope>
    <source>
        <strain evidence="1">MM415A04892</strain>
    </source>
</reference>
<gene>
    <name evidence="1" type="ORF">MM415A04892_0004</name>
</gene>
<dbReference type="EMBL" id="MT141688">
    <property type="protein sequence ID" value="QJA69231.1"/>
    <property type="molecule type" value="Genomic_DNA"/>
</dbReference>
<sequence>MRIVKVKWVDSNIIHGWQSNIDDCDVALSDEVGFLVKENEETIILARGVSQYGLLNSPMAIPKGCIKSIKEMRLK</sequence>
<evidence type="ECO:0000313" key="1">
    <source>
        <dbReference type="EMBL" id="QJA69231.1"/>
    </source>
</evidence>
<proteinExistence type="predicted"/>
<accession>A0A6M3JJJ6</accession>
<organism evidence="1">
    <name type="scientific">viral metagenome</name>
    <dbReference type="NCBI Taxonomy" id="1070528"/>
    <lineage>
        <taxon>unclassified sequences</taxon>
        <taxon>metagenomes</taxon>
        <taxon>organismal metagenomes</taxon>
    </lineage>
</organism>
<dbReference type="AlphaFoldDB" id="A0A6M3JJJ6"/>